<dbReference type="CDD" id="cd07516">
    <property type="entry name" value="HAD_Pase"/>
    <property type="match status" value="1"/>
</dbReference>
<sequence>MDKKQNKYIFDLDGTLLTSSKQLTPNTITEINKLHQRGDYVFIATGRPYYMNKKIIADLNVKTPIINANGAAIFDPTTNKVIYANNYTTEEATTICKILLENEIDFLAYSTTMMFGHNVHNPAWFGKMIYPFVHDKQNIYRWEYSESNLLEAMQTQKFIKFLILAEKIDQEILNKVLDKIHEKVSNAYFVKSQKSVVDIMPQGSNKWKAIVETINYLNLDFTNIYTFGDALNDYDMVKNASTGIAMGNAVEEVKNVAKIIIDTNDNEGVAKYLAKI</sequence>
<proteinExistence type="inferred from homology"/>
<organism evidence="3 4">
    <name type="scientific">Mycoplasmopsis glycophila</name>
    <dbReference type="NCBI Taxonomy" id="171285"/>
    <lineage>
        <taxon>Bacteria</taxon>
        <taxon>Bacillati</taxon>
        <taxon>Mycoplasmatota</taxon>
        <taxon>Mycoplasmoidales</taxon>
        <taxon>Metamycoplasmataceae</taxon>
        <taxon>Mycoplasmopsis</taxon>
    </lineage>
</organism>
<protein>
    <submittedName>
        <fullName evidence="3">Putative phosphotransferase</fullName>
        <ecNumber evidence="3">3.1.3.-</ecNumber>
    </submittedName>
</protein>
<dbReference type="SFLD" id="SFLDS00003">
    <property type="entry name" value="Haloacid_Dehalogenase"/>
    <property type="match status" value="1"/>
</dbReference>
<comment type="similarity">
    <text evidence="2">Belongs to the HAD-like hydrolase superfamily. Cof family.</text>
</comment>
<dbReference type="SUPFAM" id="SSF56784">
    <property type="entry name" value="HAD-like"/>
    <property type="match status" value="1"/>
</dbReference>
<dbReference type="Gene3D" id="3.40.50.1000">
    <property type="entry name" value="HAD superfamily/HAD-like"/>
    <property type="match status" value="1"/>
</dbReference>
<dbReference type="PANTHER" id="PTHR10000:SF8">
    <property type="entry name" value="HAD SUPERFAMILY HYDROLASE-LIKE, TYPE 3"/>
    <property type="match status" value="1"/>
</dbReference>
<dbReference type="PANTHER" id="PTHR10000">
    <property type="entry name" value="PHOSPHOSERINE PHOSPHATASE"/>
    <property type="match status" value="1"/>
</dbReference>
<dbReference type="GO" id="GO:0016740">
    <property type="term" value="F:transferase activity"/>
    <property type="evidence" value="ECO:0007669"/>
    <property type="project" value="UniProtKB-KW"/>
</dbReference>
<keyword evidence="3" id="KW-0378">Hydrolase</keyword>
<accession>A0A449AV92</accession>
<comment type="cofactor">
    <cofactor evidence="1">
        <name>Mg(2+)</name>
        <dbReference type="ChEBI" id="CHEBI:18420"/>
    </cofactor>
</comment>
<name>A0A449AV92_9BACT</name>
<dbReference type="Proteomes" id="UP000290815">
    <property type="component" value="Chromosome"/>
</dbReference>
<dbReference type="InterPro" id="IPR006379">
    <property type="entry name" value="HAD-SF_hydro_IIB"/>
</dbReference>
<evidence type="ECO:0000256" key="1">
    <source>
        <dbReference type="ARBA" id="ARBA00001946"/>
    </source>
</evidence>
<dbReference type="GO" id="GO:0016791">
    <property type="term" value="F:phosphatase activity"/>
    <property type="evidence" value="ECO:0007669"/>
    <property type="project" value="TreeGrafter"/>
</dbReference>
<evidence type="ECO:0000256" key="2">
    <source>
        <dbReference type="ARBA" id="ARBA00034778"/>
    </source>
</evidence>
<gene>
    <name evidence="3" type="primary">ywpJ_3</name>
    <name evidence="3" type="ORF">NCTC10194_00455</name>
</gene>
<dbReference type="NCBIfam" id="TIGR00099">
    <property type="entry name" value="Cof-subfamily"/>
    <property type="match status" value="1"/>
</dbReference>
<evidence type="ECO:0000313" key="4">
    <source>
        <dbReference type="Proteomes" id="UP000290815"/>
    </source>
</evidence>
<dbReference type="KEGG" id="mgly:NCTC10194_00455"/>
<dbReference type="InterPro" id="IPR036412">
    <property type="entry name" value="HAD-like_sf"/>
</dbReference>
<dbReference type="Pfam" id="PF08282">
    <property type="entry name" value="Hydrolase_3"/>
    <property type="match status" value="1"/>
</dbReference>
<dbReference type="Gene3D" id="3.30.1240.10">
    <property type="match status" value="1"/>
</dbReference>
<dbReference type="EC" id="3.1.3.-" evidence="3"/>
<dbReference type="InterPro" id="IPR023214">
    <property type="entry name" value="HAD_sf"/>
</dbReference>
<dbReference type="EMBL" id="LR215024">
    <property type="protein sequence ID" value="VEU70463.1"/>
    <property type="molecule type" value="Genomic_DNA"/>
</dbReference>
<keyword evidence="4" id="KW-1185">Reference proteome</keyword>
<dbReference type="AlphaFoldDB" id="A0A449AV92"/>
<dbReference type="NCBIfam" id="TIGR01484">
    <property type="entry name" value="HAD-SF-IIB"/>
    <property type="match status" value="1"/>
</dbReference>
<evidence type="ECO:0000313" key="3">
    <source>
        <dbReference type="EMBL" id="VEU70463.1"/>
    </source>
</evidence>
<dbReference type="InterPro" id="IPR000150">
    <property type="entry name" value="Cof"/>
</dbReference>
<reference evidence="3 4" key="1">
    <citation type="submission" date="2019-01" db="EMBL/GenBank/DDBJ databases">
        <authorList>
            <consortium name="Pathogen Informatics"/>
        </authorList>
    </citation>
    <scope>NUCLEOTIDE SEQUENCE [LARGE SCALE GENOMIC DNA]</scope>
    <source>
        <strain evidence="3 4">NCTC10194</strain>
    </source>
</reference>
<dbReference type="RefSeq" id="WP_027333392.1">
    <property type="nucleotide sequence ID" value="NZ_LR215024.1"/>
</dbReference>
<dbReference type="GO" id="GO:0005829">
    <property type="term" value="C:cytosol"/>
    <property type="evidence" value="ECO:0007669"/>
    <property type="project" value="TreeGrafter"/>
</dbReference>
<dbReference type="GO" id="GO:0000287">
    <property type="term" value="F:magnesium ion binding"/>
    <property type="evidence" value="ECO:0007669"/>
    <property type="project" value="TreeGrafter"/>
</dbReference>
<dbReference type="SFLD" id="SFLDG01140">
    <property type="entry name" value="C2.B:_Phosphomannomutase_and_P"/>
    <property type="match status" value="1"/>
</dbReference>
<keyword evidence="3" id="KW-0808">Transferase</keyword>